<dbReference type="RefSeq" id="WP_133588372.1">
    <property type="nucleotide sequence ID" value="NZ_CP037953.1"/>
</dbReference>
<dbReference type="Proteomes" id="UP000295375">
    <property type="component" value="Unassembled WGS sequence"/>
</dbReference>
<gene>
    <name evidence="1" type="ORF">EV696_103140</name>
</gene>
<dbReference type="Pfam" id="PF01374">
    <property type="entry name" value="Glyco_hydro_46"/>
    <property type="match status" value="1"/>
</dbReference>
<reference evidence="1 2" key="1">
    <citation type="submission" date="2019-03" db="EMBL/GenBank/DDBJ databases">
        <title>Genomic Encyclopedia of Type Strains, Phase IV (KMG-IV): sequencing the most valuable type-strain genomes for metagenomic binning, comparative biology and taxonomic classification.</title>
        <authorList>
            <person name="Goeker M."/>
        </authorList>
    </citation>
    <scope>NUCLEOTIDE SEQUENCE [LARGE SCALE GENOMIC DNA]</scope>
    <source>
        <strain evidence="1 2">DSM 103792</strain>
    </source>
</reference>
<dbReference type="InterPro" id="IPR000400">
    <property type="entry name" value="Glyco_hydro_46"/>
</dbReference>
<dbReference type="EMBL" id="SNYM01000003">
    <property type="protein sequence ID" value="TDQ49770.1"/>
    <property type="molecule type" value="Genomic_DNA"/>
</dbReference>
<dbReference type="AlphaFoldDB" id="A0A4R6UR83"/>
<sequence length="228" mass="26059">MELTPAQRAIIERTINVVETGKPDGNYAAIVRYADGPHNIRQITYGRSQTTEYGNLRKLVQAYVAANGMFSHELSVYADRVGSDPLTDDNNFIALLKNAGKNDPVMRKVQDQFFDDVYFRPAMQWADDHQFKLPLSALVIYDSFIHSGQILWFLRQRFAESPPSLGGDEKKWVKAYVDVRHDWLANHPRKILQKTVYRTQAFKDQIAKNNWDLSQLPLMMNGVAVTPG</sequence>
<dbReference type="Gene3D" id="1.20.141.10">
    <property type="entry name" value="Chitosanase, subunit A, domain 1"/>
    <property type="match status" value="1"/>
</dbReference>
<evidence type="ECO:0000313" key="2">
    <source>
        <dbReference type="Proteomes" id="UP000295375"/>
    </source>
</evidence>
<name>A0A4R6UR83_9GAMM</name>
<keyword evidence="2" id="KW-1185">Reference proteome</keyword>
<comment type="caution">
    <text evidence="1">The sequence shown here is derived from an EMBL/GenBank/DDBJ whole genome shotgun (WGS) entry which is preliminary data.</text>
</comment>
<protein>
    <submittedName>
        <fullName evidence="1">Chitosanase</fullName>
    </submittedName>
</protein>
<accession>A0A4R6UR83</accession>
<dbReference type="GO" id="GO:0016977">
    <property type="term" value="F:chitosanase activity"/>
    <property type="evidence" value="ECO:0007669"/>
    <property type="project" value="InterPro"/>
</dbReference>
<dbReference type="OrthoDB" id="647021at2"/>
<proteinExistence type="predicted"/>
<dbReference type="GO" id="GO:0005576">
    <property type="term" value="C:extracellular region"/>
    <property type="evidence" value="ECO:0007669"/>
    <property type="project" value="InterPro"/>
</dbReference>
<dbReference type="SUPFAM" id="SSF53955">
    <property type="entry name" value="Lysozyme-like"/>
    <property type="match status" value="1"/>
</dbReference>
<evidence type="ECO:0000313" key="1">
    <source>
        <dbReference type="EMBL" id="TDQ49770.1"/>
    </source>
</evidence>
<dbReference type="InterPro" id="IPR023346">
    <property type="entry name" value="Lysozyme-like_dom_sf"/>
</dbReference>
<dbReference type="GO" id="GO:0005975">
    <property type="term" value="P:carbohydrate metabolic process"/>
    <property type="evidence" value="ECO:0007669"/>
    <property type="project" value="InterPro"/>
</dbReference>
<organism evidence="1 2">
    <name type="scientific">Permianibacter aggregans</name>
    <dbReference type="NCBI Taxonomy" id="1510150"/>
    <lineage>
        <taxon>Bacteria</taxon>
        <taxon>Pseudomonadati</taxon>
        <taxon>Pseudomonadota</taxon>
        <taxon>Gammaproteobacteria</taxon>
        <taxon>Pseudomonadales</taxon>
        <taxon>Pseudomonadaceae</taxon>
        <taxon>Permianibacter</taxon>
    </lineage>
</organism>